<dbReference type="RefSeq" id="XP_009167435.1">
    <property type="nucleotide sequence ID" value="XM_009169171.1"/>
</dbReference>
<name>A0A074ZZU1_OPIVI</name>
<evidence type="ECO:0000256" key="1">
    <source>
        <dbReference type="SAM" id="MobiDB-lite"/>
    </source>
</evidence>
<gene>
    <name evidence="2" type="ORF">T265_04426</name>
</gene>
<dbReference type="CTD" id="20318608"/>
<dbReference type="AlphaFoldDB" id="A0A074ZZU1"/>
<feature type="compositionally biased region" description="Polar residues" evidence="1">
    <location>
        <begin position="33"/>
        <end position="45"/>
    </location>
</feature>
<evidence type="ECO:0000313" key="2">
    <source>
        <dbReference type="EMBL" id="KER28820.1"/>
    </source>
</evidence>
<evidence type="ECO:0000313" key="3">
    <source>
        <dbReference type="Proteomes" id="UP000054324"/>
    </source>
</evidence>
<reference evidence="2 3" key="1">
    <citation type="submission" date="2013-11" db="EMBL/GenBank/DDBJ databases">
        <title>Opisthorchis viverrini - life in the bile duct.</title>
        <authorList>
            <person name="Young N.D."/>
            <person name="Nagarajan N."/>
            <person name="Lin S.J."/>
            <person name="Korhonen P.K."/>
            <person name="Jex A.R."/>
            <person name="Hall R.S."/>
            <person name="Safavi-Hemami H."/>
            <person name="Kaewkong W."/>
            <person name="Bertrand D."/>
            <person name="Gao S."/>
            <person name="Seet Q."/>
            <person name="Wongkham S."/>
            <person name="Teh B.T."/>
            <person name="Wongkham C."/>
            <person name="Intapan P.M."/>
            <person name="Maleewong W."/>
            <person name="Yang X."/>
            <person name="Hu M."/>
            <person name="Wang Z."/>
            <person name="Hofmann A."/>
            <person name="Sternberg P.W."/>
            <person name="Tan P."/>
            <person name="Wang J."/>
            <person name="Gasser R.B."/>
        </authorList>
    </citation>
    <scope>NUCLEOTIDE SEQUENCE [LARGE SCALE GENOMIC DNA]</scope>
</reference>
<dbReference type="GeneID" id="20318608"/>
<keyword evidence="3" id="KW-1185">Reference proteome</keyword>
<organism evidence="2 3">
    <name type="scientific">Opisthorchis viverrini</name>
    <name type="common">Southeast Asian liver fluke</name>
    <dbReference type="NCBI Taxonomy" id="6198"/>
    <lineage>
        <taxon>Eukaryota</taxon>
        <taxon>Metazoa</taxon>
        <taxon>Spiralia</taxon>
        <taxon>Lophotrochozoa</taxon>
        <taxon>Platyhelminthes</taxon>
        <taxon>Trematoda</taxon>
        <taxon>Digenea</taxon>
        <taxon>Opisthorchiida</taxon>
        <taxon>Opisthorchiata</taxon>
        <taxon>Opisthorchiidae</taxon>
        <taxon>Opisthorchis</taxon>
    </lineage>
</organism>
<dbReference type="Proteomes" id="UP000054324">
    <property type="component" value="Unassembled WGS sequence"/>
</dbReference>
<accession>A0A074ZZU1</accession>
<proteinExistence type="predicted"/>
<feature type="region of interest" description="Disordered" evidence="1">
    <location>
        <begin position="24"/>
        <end position="45"/>
    </location>
</feature>
<protein>
    <submittedName>
        <fullName evidence="2">Uncharacterized protein</fullName>
    </submittedName>
</protein>
<sequence length="86" mass="9707">MARVAVDIWNPRVASPHSFEALNEEEGEWTRCGQPQDSSSISTDMQTKKIRVAIQETFHLGVKEPFAANKKPYMEESSALRTNITI</sequence>
<dbReference type="EMBL" id="KL596691">
    <property type="protein sequence ID" value="KER28820.1"/>
    <property type="molecule type" value="Genomic_DNA"/>
</dbReference>
<dbReference type="KEGG" id="ovi:T265_04426"/>